<feature type="compositionally biased region" description="Polar residues" evidence="1">
    <location>
        <begin position="761"/>
        <end position="771"/>
    </location>
</feature>
<evidence type="ECO:0000313" key="2">
    <source>
        <dbReference type="EMBL" id="VUG20430.1"/>
    </source>
</evidence>
<proteinExistence type="predicted"/>
<dbReference type="InterPro" id="IPR029033">
    <property type="entry name" value="His_PPase_superfam"/>
</dbReference>
<evidence type="ECO:0000313" key="3">
    <source>
        <dbReference type="Proteomes" id="UP000478008"/>
    </source>
</evidence>
<feature type="compositionally biased region" description="Acidic residues" evidence="1">
    <location>
        <begin position="805"/>
        <end position="824"/>
    </location>
</feature>
<name>A0A7D9D245_DEKBR</name>
<feature type="region of interest" description="Disordered" evidence="1">
    <location>
        <begin position="752"/>
        <end position="771"/>
    </location>
</feature>
<protein>
    <submittedName>
        <fullName evidence="2">DEBR0S8_01552g1_1</fullName>
    </submittedName>
</protein>
<sequence length="824" mass="91406">MHLILLRHCSRVDKAYRECSRPASPSSYDDQVSPSTSWLANFDPPVDLLLADKEMDAAVRMMSSHIAPQHPSKRLRILIHCSPYNRCIQTAEMLLSRLEHQPEFNPAHCKVTHRLRVDQALSEWLNESFNLNFLPPNDDGYSMINNVNIYLTSPTVNFGMDSQIAKWNKQHEKTPGTPPPLNPTTRTHLRSIKDSTWSYNALGHCGDYGEPPLEFKQRCFDYLTTLLQHYYTRQPYSADKDTVLIVISHGAVISTLLQMLLNRPIFNEIPLCTPVYFKQSECRRTVFSLMDYDFNLNKILTFSSDRELYRLLSTPIDMSMIRFEDSSNELATIGTAKYTTIIQSPTRPGRASRPHSRRNSLSATNSRSNSRRNSFSGTNSRSHSRRNSLSRTSSRNSDSSREGSFSRISPQPQSYGNLATSGRGLSRSNSRQNLADLSRSGSRLNLAGLSRGNSTASNLFGLEQRSGLVSKLSDKPQPTIFTLETPFSNRGSGTKIRKRRSNTISMGSSVKTPGTEQLDEYEKDSLRQTHSSRQLHLMDQERNNSRTYDLNKLASYFDDYSDYDSDSSFGSQSSTNSSDYDAEVDTKGLSIASVPRIPSLSSLNSLKNTNSAANSIRGMLVDPTATSARRSSLASAFLQELLGDSPLGEDAVGNIDNDFSPKSTQMARGSDFFSGSQGSVKGRNNSLSTADFDATVGALNEFNGEDIDLRGASPDEPGVLSFGFGAHTKSSCGSQKDGDGIIEGTFTKMKFNSKDEDKSTPENGSISTSLGTENNSEIKLISTLSKVRSNSKNSLKHILFSEDSGSGDESEYNVEEEDSWFGFN</sequence>
<feature type="compositionally biased region" description="Low complexity" evidence="1">
    <location>
        <begin position="389"/>
        <end position="409"/>
    </location>
</feature>
<feature type="compositionally biased region" description="Polar residues" evidence="1">
    <location>
        <begin position="410"/>
        <end position="420"/>
    </location>
</feature>
<dbReference type="PANTHER" id="PTHR16469">
    <property type="entry name" value="UBIQUITIN-ASSOCIATED AND SH3 DOMAIN-CONTAINING BA-RELATED"/>
    <property type="match status" value="1"/>
</dbReference>
<dbReference type="PANTHER" id="PTHR16469:SF27">
    <property type="entry name" value="UBIQUITIN-ASSOCIATED AND SH3 DOMAIN-CONTAINING BA-RELATED"/>
    <property type="match status" value="1"/>
</dbReference>
<feature type="region of interest" description="Disordered" evidence="1">
    <location>
        <begin position="486"/>
        <end position="543"/>
    </location>
</feature>
<feature type="region of interest" description="Disordered" evidence="1">
    <location>
        <begin position="800"/>
        <end position="824"/>
    </location>
</feature>
<keyword evidence="3" id="KW-1185">Reference proteome</keyword>
<dbReference type="SUPFAM" id="SSF53254">
    <property type="entry name" value="Phosphoglycerate mutase-like"/>
    <property type="match status" value="1"/>
</dbReference>
<dbReference type="Gene3D" id="3.40.50.1240">
    <property type="entry name" value="Phosphoglycerate mutase-like"/>
    <property type="match status" value="1"/>
</dbReference>
<feature type="region of interest" description="Disordered" evidence="1">
    <location>
        <begin position="341"/>
        <end position="437"/>
    </location>
</feature>
<accession>A0A7D9D245</accession>
<feature type="compositionally biased region" description="Polar residues" evidence="1">
    <location>
        <begin position="426"/>
        <end position="437"/>
    </location>
</feature>
<reference evidence="2 3" key="1">
    <citation type="submission" date="2019-07" db="EMBL/GenBank/DDBJ databases">
        <authorList>
            <person name="Friedrich A."/>
            <person name="Schacherer J."/>
        </authorList>
    </citation>
    <scope>NUCLEOTIDE SEQUENCE [LARGE SCALE GENOMIC DNA]</scope>
</reference>
<feature type="compositionally biased region" description="Low complexity" evidence="1">
    <location>
        <begin position="359"/>
        <end position="381"/>
    </location>
</feature>
<evidence type="ECO:0000256" key="1">
    <source>
        <dbReference type="SAM" id="MobiDB-lite"/>
    </source>
</evidence>
<organism evidence="2 3">
    <name type="scientific">Dekkera bruxellensis</name>
    <name type="common">Brettanomyces custersii</name>
    <dbReference type="NCBI Taxonomy" id="5007"/>
    <lineage>
        <taxon>Eukaryota</taxon>
        <taxon>Fungi</taxon>
        <taxon>Dikarya</taxon>
        <taxon>Ascomycota</taxon>
        <taxon>Saccharomycotina</taxon>
        <taxon>Pichiomycetes</taxon>
        <taxon>Pichiales</taxon>
        <taxon>Pichiaceae</taxon>
        <taxon>Brettanomyces</taxon>
    </lineage>
</organism>
<gene>
    <name evidence="2" type="ORF">DEBR0S8_01552G</name>
</gene>
<feature type="compositionally biased region" description="Polar residues" evidence="1">
    <location>
        <begin position="502"/>
        <end position="515"/>
    </location>
</feature>
<dbReference type="AlphaFoldDB" id="A0A7D9D245"/>
<dbReference type="Proteomes" id="UP000478008">
    <property type="component" value="Unassembled WGS sequence"/>
</dbReference>
<dbReference type="EMBL" id="CABFWN010000008">
    <property type="protein sequence ID" value="VUG20430.1"/>
    <property type="molecule type" value="Genomic_DNA"/>
</dbReference>
<dbReference type="InterPro" id="IPR051710">
    <property type="entry name" value="Phosphatase_SH3-domain"/>
</dbReference>